<name>A0ABU9HKY1_9FLAO</name>
<dbReference type="RefSeq" id="WP_341699596.1">
    <property type="nucleotide sequence ID" value="NZ_JBBYHU010000006.1"/>
</dbReference>
<evidence type="ECO:0000313" key="1">
    <source>
        <dbReference type="EMBL" id="MEL1240352.1"/>
    </source>
</evidence>
<comment type="caution">
    <text evidence="1">The sequence shown here is derived from an EMBL/GenBank/DDBJ whole genome shotgun (WGS) entry which is preliminary data.</text>
</comment>
<dbReference type="Proteomes" id="UP001398556">
    <property type="component" value="Unassembled WGS sequence"/>
</dbReference>
<accession>A0ABU9HKY1</accession>
<sequence>METAETYPLEWLDSLISITLNPGKDYLCHITSEELEIITEKILKEILCIQIQLNKQIFLFRKESEIKLLVQKYHSSLIALQDMVISNQNKAVFKSEHLSKIMDTLIGCLDELLAFIESRFTNYLNIDERIPISYLIVTKKELQQKFKQLKPLLEKEVANKNITAIIFDIYDFSKYNTSLTYRAIFYRKKLIQELQLFCENPKKTNSFSAIDELLIYLNFNNLKYMNYFKGSIIKKIELFQNDADRLDKLWFFFKEFNQLYTNKNFRFNLKNKSLKKIIAHWFEQEINYLEKRIEKSLIPPIELEKNTNNLKVKYTDHKISCVLSADQLALILRAGDESRIISAKSLSTVFKTIVPYLSTPYKTELSYHSVRSKSYSAEAKDKEIAIATLEKIIHKIKSY</sequence>
<keyword evidence="2" id="KW-1185">Reference proteome</keyword>
<dbReference type="EMBL" id="JBBYHU010000006">
    <property type="protein sequence ID" value="MEL1240352.1"/>
    <property type="molecule type" value="Genomic_DNA"/>
</dbReference>
<reference evidence="1 2" key="1">
    <citation type="submission" date="2024-04" db="EMBL/GenBank/DDBJ databases">
        <title>Flavobacterium sp. DGU99 16S ribosomal RNA gene Genome sequencing and assembly.</title>
        <authorList>
            <person name="Park S."/>
        </authorList>
    </citation>
    <scope>NUCLEOTIDE SEQUENCE [LARGE SCALE GENOMIC DNA]</scope>
    <source>
        <strain evidence="1 2">DGU99</strain>
    </source>
</reference>
<proteinExistence type="predicted"/>
<gene>
    <name evidence="1" type="ORF">AAEO59_04760</name>
</gene>
<evidence type="ECO:0000313" key="2">
    <source>
        <dbReference type="Proteomes" id="UP001398556"/>
    </source>
</evidence>
<organism evidence="1 2">
    <name type="scientific">Flavobacterium flavipallidum</name>
    <dbReference type="NCBI Taxonomy" id="3139140"/>
    <lineage>
        <taxon>Bacteria</taxon>
        <taxon>Pseudomonadati</taxon>
        <taxon>Bacteroidota</taxon>
        <taxon>Flavobacteriia</taxon>
        <taxon>Flavobacteriales</taxon>
        <taxon>Flavobacteriaceae</taxon>
        <taxon>Flavobacterium</taxon>
    </lineage>
</organism>
<protein>
    <submittedName>
        <fullName evidence="1">Uncharacterized protein</fullName>
    </submittedName>
</protein>